<proteinExistence type="predicted"/>
<protein>
    <submittedName>
        <fullName evidence="2">Uncharacterized protein</fullName>
    </submittedName>
</protein>
<evidence type="ECO:0000256" key="1">
    <source>
        <dbReference type="SAM" id="MobiDB-lite"/>
    </source>
</evidence>
<feature type="region of interest" description="Disordered" evidence="1">
    <location>
        <begin position="56"/>
        <end position="83"/>
    </location>
</feature>
<reference evidence="2 3" key="1">
    <citation type="journal article" date="2023" name="Nucleic Acids Res.">
        <title>The hologenome of Daphnia magna reveals possible DNA methylation and microbiome-mediated evolution of the host genome.</title>
        <authorList>
            <person name="Chaturvedi A."/>
            <person name="Li X."/>
            <person name="Dhandapani V."/>
            <person name="Marshall H."/>
            <person name="Kissane S."/>
            <person name="Cuenca-Cambronero M."/>
            <person name="Asole G."/>
            <person name="Calvet F."/>
            <person name="Ruiz-Romero M."/>
            <person name="Marangio P."/>
            <person name="Guigo R."/>
            <person name="Rago D."/>
            <person name="Mirbahai L."/>
            <person name="Eastwood N."/>
            <person name="Colbourne J.K."/>
            <person name="Zhou J."/>
            <person name="Mallon E."/>
            <person name="Orsini L."/>
        </authorList>
    </citation>
    <scope>NUCLEOTIDE SEQUENCE [LARGE SCALE GENOMIC DNA]</scope>
    <source>
        <strain evidence="2">LRV0_1</strain>
    </source>
</reference>
<gene>
    <name evidence="2" type="ORF">OUZ56_005712</name>
</gene>
<feature type="compositionally biased region" description="Polar residues" evidence="1">
    <location>
        <begin position="70"/>
        <end position="83"/>
    </location>
</feature>
<dbReference type="EMBL" id="JAOYFB010000001">
    <property type="protein sequence ID" value="KAK4003967.1"/>
    <property type="molecule type" value="Genomic_DNA"/>
</dbReference>
<sequence>MIPSARCEQDNYSDDVSESDVERCSVSSQLDVIEVIGIAPDTPAETRIQQLSTLEEPMLSSDDYSDQDIPDSSGSDLENSPSL</sequence>
<dbReference type="Proteomes" id="UP001234178">
    <property type="component" value="Unassembled WGS sequence"/>
</dbReference>
<keyword evidence="3" id="KW-1185">Reference proteome</keyword>
<evidence type="ECO:0000313" key="2">
    <source>
        <dbReference type="EMBL" id="KAK4003967.1"/>
    </source>
</evidence>
<organism evidence="2 3">
    <name type="scientific">Daphnia magna</name>
    <dbReference type="NCBI Taxonomy" id="35525"/>
    <lineage>
        <taxon>Eukaryota</taxon>
        <taxon>Metazoa</taxon>
        <taxon>Ecdysozoa</taxon>
        <taxon>Arthropoda</taxon>
        <taxon>Crustacea</taxon>
        <taxon>Branchiopoda</taxon>
        <taxon>Diplostraca</taxon>
        <taxon>Cladocera</taxon>
        <taxon>Anomopoda</taxon>
        <taxon>Daphniidae</taxon>
        <taxon>Daphnia</taxon>
    </lineage>
</organism>
<evidence type="ECO:0000313" key="3">
    <source>
        <dbReference type="Proteomes" id="UP001234178"/>
    </source>
</evidence>
<accession>A0ABQ9YTJ7</accession>
<name>A0ABQ9YTJ7_9CRUS</name>
<comment type="caution">
    <text evidence="2">The sequence shown here is derived from an EMBL/GenBank/DDBJ whole genome shotgun (WGS) entry which is preliminary data.</text>
</comment>